<dbReference type="EMBL" id="CP047289">
    <property type="protein sequence ID" value="QUS36264.1"/>
    <property type="molecule type" value="Genomic_DNA"/>
</dbReference>
<accession>A0A8J8MTM3</accession>
<name>A0A8J8MTM3_9RHOB</name>
<evidence type="ECO:0008006" key="4">
    <source>
        <dbReference type="Google" id="ProtNLM"/>
    </source>
</evidence>
<dbReference type="AlphaFoldDB" id="A0A8J8MTM3"/>
<feature type="region of interest" description="Disordered" evidence="1">
    <location>
        <begin position="109"/>
        <end position="171"/>
    </location>
</feature>
<dbReference type="RefSeq" id="WP_211783484.1">
    <property type="nucleotide sequence ID" value="NZ_CP047289.1"/>
</dbReference>
<dbReference type="Pfam" id="PF13730">
    <property type="entry name" value="HTH_36"/>
    <property type="match status" value="1"/>
</dbReference>
<evidence type="ECO:0000313" key="2">
    <source>
        <dbReference type="EMBL" id="QUS36264.1"/>
    </source>
</evidence>
<gene>
    <name evidence="2" type="ORF">GR316_08270</name>
</gene>
<organism evidence="2 3">
    <name type="scientific">Falsirhodobacter algicola</name>
    <dbReference type="NCBI Taxonomy" id="2692330"/>
    <lineage>
        <taxon>Bacteria</taxon>
        <taxon>Pseudomonadati</taxon>
        <taxon>Pseudomonadota</taxon>
        <taxon>Alphaproteobacteria</taxon>
        <taxon>Rhodobacterales</taxon>
        <taxon>Paracoccaceae</taxon>
        <taxon>Falsirhodobacter</taxon>
    </lineage>
</organism>
<dbReference type="InterPro" id="IPR036388">
    <property type="entry name" value="WH-like_DNA-bd_sf"/>
</dbReference>
<feature type="compositionally biased region" description="Basic and acidic residues" evidence="1">
    <location>
        <begin position="141"/>
        <end position="152"/>
    </location>
</feature>
<evidence type="ECO:0000256" key="1">
    <source>
        <dbReference type="SAM" id="MobiDB-lite"/>
    </source>
</evidence>
<evidence type="ECO:0000313" key="3">
    <source>
        <dbReference type="Proteomes" id="UP000679284"/>
    </source>
</evidence>
<reference evidence="2" key="1">
    <citation type="submission" date="2020-01" db="EMBL/GenBank/DDBJ databases">
        <authorList>
            <person name="Yang Y."/>
            <person name="Kwon Y.M."/>
        </authorList>
    </citation>
    <scope>NUCLEOTIDE SEQUENCE</scope>
    <source>
        <strain evidence="2">PG104</strain>
    </source>
</reference>
<dbReference type="KEGG" id="fap:GR316_08270"/>
<keyword evidence="3" id="KW-1185">Reference proteome</keyword>
<dbReference type="Gene3D" id="1.10.10.10">
    <property type="entry name" value="Winged helix-like DNA-binding domain superfamily/Winged helix DNA-binding domain"/>
    <property type="match status" value="1"/>
</dbReference>
<sequence>MSELPRFCTIKLQYLQELVLDHDISDGALRVALYLAVSHADHDTGESFPTFATIGSAIGKCAKSVKRAINALEAAGYLIVQRGTNKGSSSRYRPTEAVMCRAAERRREGDKVVPLKQGKGGHSCPDRGTDLSVTAGQKCPPNREQEFRKEPQRAATPDLPERGQSGKADAATGGLTFVPRDICFARDWDDRLSREGLASLERCLPISDHGRHRGFWLPGRTPAPEGSARWREQLQSLRDLIRREGRSHLTFASPGYEEFAPRRFVACAGAVI</sequence>
<dbReference type="Proteomes" id="UP000679284">
    <property type="component" value="Chromosome"/>
</dbReference>
<proteinExistence type="predicted"/>
<protein>
    <recommendedName>
        <fullName evidence="4">Helix-turn-helix domain-containing protein</fullName>
    </recommendedName>
</protein>